<sequence length="314" mass="35318">MQPMPALQPEVDADGDVHQHATQWFIRLQQPNCDRRLREAFAQWYAEPRNAEAYAAVQARWLRSAVPPERPRPNPVQLRRSKAGAYLGVLFLLLLAALAYLYWPWAQRQTSDLHSAPGERRIVKLNEGSSVQLNGASALNLDLRGRVRQLHLLQGQMYLEVRLDGRAMEVQVDDARIQVFGTRLLIGRRADGGELVVLDGKAMVTQGGDQRLVSAGERVSFGAHGIATVQKADIQAAQAWRKGELIAQDMPLGELLQRLTSPQGQRVWLLDEQTAHRRISGHFDLDHAEQTLQRLAAEQQVALHDLFGHGWLLR</sequence>
<dbReference type="KEGG" id="psw:LK03_09150"/>
<proteinExistence type="predicted"/>
<evidence type="ECO:0000259" key="2">
    <source>
        <dbReference type="Pfam" id="PF04773"/>
    </source>
</evidence>
<dbReference type="EMBL" id="CP009455">
    <property type="protein sequence ID" value="AIR89435.1"/>
    <property type="molecule type" value="Genomic_DNA"/>
</dbReference>
<evidence type="ECO:0000256" key="1">
    <source>
        <dbReference type="SAM" id="Phobius"/>
    </source>
</evidence>
<evidence type="ECO:0000313" key="4">
    <source>
        <dbReference type="EMBL" id="AIR89435.1"/>
    </source>
</evidence>
<dbReference type="Pfam" id="PF16220">
    <property type="entry name" value="DUF4880"/>
    <property type="match status" value="1"/>
</dbReference>
<dbReference type="InterPro" id="IPR032623">
    <property type="entry name" value="FecR_N"/>
</dbReference>
<evidence type="ECO:0000313" key="5">
    <source>
        <dbReference type="Proteomes" id="UP000029493"/>
    </source>
</evidence>
<gene>
    <name evidence="4" type="ORF">LK03_09150</name>
</gene>
<feature type="transmembrane region" description="Helical" evidence="1">
    <location>
        <begin position="83"/>
        <end position="103"/>
    </location>
</feature>
<organism evidence="4 5">
    <name type="scientific">Pseudomonas cremoricolorata</name>
    <dbReference type="NCBI Taxonomy" id="157783"/>
    <lineage>
        <taxon>Bacteria</taxon>
        <taxon>Pseudomonadati</taxon>
        <taxon>Pseudomonadota</taxon>
        <taxon>Gammaproteobacteria</taxon>
        <taxon>Pseudomonadales</taxon>
        <taxon>Pseudomonadaceae</taxon>
        <taxon>Pseudomonas</taxon>
    </lineage>
</organism>
<dbReference type="STRING" id="157783.LK03_09150"/>
<dbReference type="Proteomes" id="UP000029493">
    <property type="component" value="Chromosome"/>
</dbReference>
<dbReference type="InterPro" id="IPR012373">
    <property type="entry name" value="Ferrdict_sens_TM"/>
</dbReference>
<accession>A0A089WJD9</accession>
<dbReference type="Gene3D" id="2.60.120.1440">
    <property type="match status" value="1"/>
</dbReference>
<keyword evidence="1" id="KW-0812">Transmembrane</keyword>
<dbReference type="InterPro" id="IPR006860">
    <property type="entry name" value="FecR"/>
</dbReference>
<reference evidence="4 5" key="1">
    <citation type="submission" date="2014-09" db="EMBL/GenBank/DDBJ databases">
        <authorList>
            <person name="Chan K.-G."/>
        </authorList>
    </citation>
    <scope>NUCLEOTIDE SEQUENCE [LARGE SCALE GENOMIC DNA]</scope>
    <source>
        <strain evidence="4 5">ND07</strain>
    </source>
</reference>
<dbReference type="AlphaFoldDB" id="A0A089WJD9"/>
<dbReference type="PANTHER" id="PTHR30273:SF2">
    <property type="entry name" value="PROTEIN FECR"/>
    <property type="match status" value="1"/>
</dbReference>
<protein>
    <submittedName>
        <fullName evidence="4">Peptide ABC transporter substrate-binding protein</fullName>
    </submittedName>
</protein>
<dbReference type="Gene3D" id="3.55.50.30">
    <property type="match status" value="1"/>
</dbReference>
<keyword evidence="1" id="KW-1133">Transmembrane helix</keyword>
<dbReference type="GO" id="GO:0016989">
    <property type="term" value="F:sigma factor antagonist activity"/>
    <property type="evidence" value="ECO:0007669"/>
    <property type="project" value="TreeGrafter"/>
</dbReference>
<feature type="domain" description="FecR protein" evidence="2">
    <location>
        <begin position="112"/>
        <end position="202"/>
    </location>
</feature>
<keyword evidence="1" id="KW-0472">Membrane</keyword>
<feature type="domain" description="FecR N-terminal" evidence="3">
    <location>
        <begin position="20"/>
        <end position="59"/>
    </location>
</feature>
<name>A0A089WJD9_9PSED</name>
<keyword evidence="5" id="KW-1185">Reference proteome</keyword>
<dbReference type="eggNOG" id="COG3712">
    <property type="taxonomic scope" value="Bacteria"/>
</dbReference>
<dbReference type="OrthoDB" id="9771237at2"/>
<dbReference type="PIRSF" id="PIRSF018266">
    <property type="entry name" value="FecR"/>
    <property type="match status" value="1"/>
</dbReference>
<dbReference type="RefSeq" id="WP_038412019.1">
    <property type="nucleotide sequence ID" value="NZ_CP009455.1"/>
</dbReference>
<evidence type="ECO:0000259" key="3">
    <source>
        <dbReference type="Pfam" id="PF16220"/>
    </source>
</evidence>
<dbReference type="PANTHER" id="PTHR30273">
    <property type="entry name" value="PERIPLASMIC SIGNAL SENSOR AND SIGMA FACTOR ACTIVATOR FECR-RELATED"/>
    <property type="match status" value="1"/>
</dbReference>
<dbReference type="Pfam" id="PF04773">
    <property type="entry name" value="FecR"/>
    <property type="match status" value="1"/>
</dbReference>